<reference evidence="1 2" key="1">
    <citation type="journal article" date="2017" name="Curr. Biol.">
        <title>The Evolution of Venom by Co-option of Single-Copy Genes.</title>
        <authorList>
            <person name="Martinson E.O."/>
            <person name="Mrinalini"/>
            <person name="Kelkar Y.D."/>
            <person name="Chang C.H."/>
            <person name="Werren J.H."/>
        </authorList>
    </citation>
    <scope>NUCLEOTIDE SEQUENCE [LARGE SCALE GENOMIC DNA]</scope>
    <source>
        <strain evidence="1 2">Alberta</strain>
        <tissue evidence="1">Whole body</tissue>
    </source>
</reference>
<dbReference type="EMBL" id="NNAY01000833">
    <property type="protein sequence ID" value="OXU26274.1"/>
    <property type="molecule type" value="Genomic_DNA"/>
</dbReference>
<keyword evidence="2" id="KW-1185">Reference proteome</keyword>
<organism evidence="1 2">
    <name type="scientific">Trichomalopsis sarcophagae</name>
    <dbReference type="NCBI Taxonomy" id="543379"/>
    <lineage>
        <taxon>Eukaryota</taxon>
        <taxon>Metazoa</taxon>
        <taxon>Ecdysozoa</taxon>
        <taxon>Arthropoda</taxon>
        <taxon>Hexapoda</taxon>
        <taxon>Insecta</taxon>
        <taxon>Pterygota</taxon>
        <taxon>Neoptera</taxon>
        <taxon>Endopterygota</taxon>
        <taxon>Hymenoptera</taxon>
        <taxon>Apocrita</taxon>
        <taxon>Proctotrupomorpha</taxon>
        <taxon>Chalcidoidea</taxon>
        <taxon>Pteromalidae</taxon>
        <taxon>Pteromalinae</taxon>
        <taxon>Trichomalopsis</taxon>
    </lineage>
</organism>
<dbReference type="Proteomes" id="UP000215335">
    <property type="component" value="Unassembled WGS sequence"/>
</dbReference>
<evidence type="ECO:0000313" key="2">
    <source>
        <dbReference type="Proteomes" id="UP000215335"/>
    </source>
</evidence>
<proteinExistence type="predicted"/>
<accession>A0A232F612</accession>
<name>A0A232F612_9HYME</name>
<protein>
    <submittedName>
        <fullName evidence="1">Uncharacterized protein</fullName>
    </submittedName>
</protein>
<evidence type="ECO:0000313" key="1">
    <source>
        <dbReference type="EMBL" id="OXU26274.1"/>
    </source>
</evidence>
<sequence>MGQSDPTPVTRLIRRSIHLLLLCEYSKVKIISRIKALIDPQKKADVQSTRKRLLGIQNYARQSARDGAPLNASRILIHSRFGGSPIPPSLSLSLASVCEIKYRSFLHFSTIRVLPISARYLSACQEAIFSSRAMASGSCFRGDQRAN</sequence>
<dbReference type="AlphaFoldDB" id="A0A232F612"/>
<gene>
    <name evidence="1" type="ORF">TSAR_002470</name>
</gene>
<comment type="caution">
    <text evidence="1">The sequence shown here is derived from an EMBL/GenBank/DDBJ whole genome shotgun (WGS) entry which is preliminary data.</text>
</comment>